<dbReference type="Pfam" id="PF03732">
    <property type="entry name" value="Retrotrans_gag"/>
    <property type="match status" value="1"/>
</dbReference>
<dbReference type="EMBL" id="BKCJ010008625">
    <property type="protein sequence ID" value="GEU83148.1"/>
    <property type="molecule type" value="Genomic_DNA"/>
</dbReference>
<feature type="region of interest" description="Disordered" evidence="1">
    <location>
        <begin position="35"/>
        <end position="64"/>
    </location>
</feature>
<reference evidence="3" key="1">
    <citation type="journal article" date="2019" name="Sci. Rep.">
        <title>Draft genome of Tanacetum cinerariifolium, the natural source of mosquito coil.</title>
        <authorList>
            <person name="Yamashiro T."/>
            <person name="Shiraishi A."/>
            <person name="Satake H."/>
            <person name="Nakayama K."/>
        </authorList>
    </citation>
    <scope>NUCLEOTIDE SEQUENCE</scope>
</reference>
<comment type="caution">
    <text evidence="3">The sequence shown here is derived from an EMBL/GenBank/DDBJ whole genome shotgun (WGS) entry which is preliminary data.</text>
</comment>
<proteinExistence type="predicted"/>
<sequence length="200" mass="23713">MGNPPDQSYKRRKPIPLPTFIKEEINLLRTMIKEHDQQDKIKSTPRRLAYADSDKEAPARPKPTSFTQRITRFKYHQREKLTRNIRLYEGNKDTQDDLGIFSAATEQEEWPMPIWCKVFHQTLGGVTRNWFNDLDPKSVDSFEELSQKFLEEFSQQNRYAKDPTEIHDIKRRHNEGLQAFMDRFKSESLHIKGVPRSYVS</sequence>
<name>A0A6L2NAB2_TANCI</name>
<keyword evidence="3" id="KW-0695">RNA-directed DNA polymerase</keyword>
<feature type="domain" description="Retrotransposon gag" evidence="2">
    <location>
        <begin position="117"/>
        <end position="186"/>
    </location>
</feature>
<evidence type="ECO:0000259" key="2">
    <source>
        <dbReference type="Pfam" id="PF03732"/>
    </source>
</evidence>
<dbReference type="PANTHER" id="PTHR33223">
    <property type="entry name" value="CCHC-TYPE DOMAIN-CONTAINING PROTEIN"/>
    <property type="match status" value="1"/>
</dbReference>
<organism evidence="3">
    <name type="scientific">Tanacetum cinerariifolium</name>
    <name type="common">Dalmatian daisy</name>
    <name type="synonym">Chrysanthemum cinerariifolium</name>
    <dbReference type="NCBI Taxonomy" id="118510"/>
    <lineage>
        <taxon>Eukaryota</taxon>
        <taxon>Viridiplantae</taxon>
        <taxon>Streptophyta</taxon>
        <taxon>Embryophyta</taxon>
        <taxon>Tracheophyta</taxon>
        <taxon>Spermatophyta</taxon>
        <taxon>Magnoliopsida</taxon>
        <taxon>eudicotyledons</taxon>
        <taxon>Gunneridae</taxon>
        <taxon>Pentapetalae</taxon>
        <taxon>asterids</taxon>
        <taxon>campanulids</taxon>
        <taxon>Asterales</taxon>
        <taxon>Asteraceae</taxon>
        <taxon>Asteroideae</taxon>
        <taxon>Anthemideae</taxon>
        <taxon>Anthemidinae</taxon>
        <taxon>Tanacetum</taxon>
    </lineage>
</organism>
<keyword evidence="3" id="KW-0548">Nucleotidyltransferase</keyword>
<gene>
    <name evidence="3" type="ORF">Tci_055126</name>
</gene>
<dbReference type="PANTHER" id="PTHR33223:SF11">
    <property type="entry name" value="ELEMENT PROTEIN, PUTATIVE-RELATED"/>
    <property type="match status" value="1"/>
</dbReference>
<protein>
    <submittedName>
        <fullName evidence="3">Reverse transcriptase domain-containing protein</fullName>
    </submittedName>
</protein>
<dbReference type="InterPro" id="IPR005162">
    <property type="entry name" value="Retrotrans_gag_dom"/>
</dbReference>
<evidence type="ECO:0000256" key="1">
    <source>
        <dbReference type="SAM" id="MobiDB-lite"/>
    </source>
</evidence>
<accession>A0A6L2NAB2</accession>
<dbReference type="GO" id="GO:0003964">
    <property type="term" value="F:RNA-directed DNA polymerase activity"/>
    <property type="evidence" value="ECO:0007669"/>
    <property type="project" value="UniProtKB-KW"/>
</dbReference>
<dbReference type="AlphaFoldDB" id="A0A6L2NAB2"/>
<evidence type="ECO:0000313" key="3">
    <source>
        <dbReference type="EMBL" id="GEU83148.1"/>
    </source>
</evidence>
<keyword evidence="3" id="KW-0808">Transferase</keyword>